<sequence>MSDADSKRASGITVNTSNNPIAPNNDVFTDSNEVPGSSRWQNFKNSFKEALPETSDSYIDKTELKDYNELTDVEKAAFNSSKTQMKKDLTFRHLMMIVIGGALGTGLFVNSGGSLNKGGPASLVIGWVIIATMMFSTMVALGELCVTFPVTGGFTTYATRFVDPSFGFAMGWNYALQWLILLPLELVAAAITIKYWNHTIDSDAWVAIFYVFIFVLNMLDVKYYAESEVVLSLIKIIAAVGFFILGIVLICGGAPEGGYIGGKYWHDPGAFSHGFKGVCSVFVTAAFSFAGTELIAVMGSECSNPRETIPKAAKQTFWLITIIYVTMLTLIGCLVPYNDPRLLNSDNGDYASISPFVIAIQNGGIKGLPSLMNVIILLAVLSVANSSVYASSRVFASLADIGHAPKFFSYIDRKGRPLVATLFTLIFGLLSFIASSDKQDEVFTWLSALSGLSTIFAWLSICISHLRFRRALYVQGRSTDELTYVSQTGAWGSVYGIVLNVLVLMGQFWVALFPTNKADAKSFFEVFLSLAIFIVFYFGHKLWKRNWILFIRAKDMDIDTGRKHIDMELLKQEIIFEKQRLANSPVYYRLYKYWC</sequence>
<dbReference type="PROSITE" id="PS00218">
    <property type="entry name" value="AMINO_ACID_PERMEASE_1"/>
    <property type="match status" value="1"/>
</dbReference>
<evidence type="ECO:0000256" key="4">
    <source>
        <dbReference type="ARBA" id="ARBA00022692"/>
    </source>
</evidence>
<evidence type="ECO:0000256" key="5">
    <source>
        <dbReference type="ARBA" id="ARBA00022970"/>
    </source>
</evidence>
<keyword evidence="3" id="KW-0813">Transport</keyword>
<accession>A0A1E3P0L2</accession>
<evidence type="ECO:0000313" key="12">
    <source>
        <dbReference type="Proteomes" id="UP000094112"/>
    </source>
</evidence>
<dbReference type="NCBIfam" id="TIGR00913">
    <property type="entry name" value="2A0310"/>
    <property type="match status" value="1"/>
</dbReference>
<dbReference type="GeneID" id="30202158"/>
<feature type="transmembrane region" description="Helical" evidence="9">
    <location>
        <begin position="522"/>
        <end position="539"/>
    </location>
</feature>
<dbReference type="PIRSF" id="PIRSF006060">
    <property type="entry name" value="AA_transporter"/>
    <property type="match status" value="1"/>
</dbReference>
<dbReference type="GO" id="GO:0016020">
    <property type="term" value="C:membrane"/>
    <property type="evidence" value="ECO:0007669"/>
    <property type="project" value="UniProtKB-SubCell"/>
</dbReference>
<feature type="transmembrane region" description="Helical" evidence="9">
    <location>
        <begin position="89"/>
        <end position="109"/>
    </location>
</feature>
<feature type="region of interest" description="Disordered" evidence="8">
    <location>
        <begin position="1"/>
        <end position="26"/>
    </location>
</feature>
<dbReference type="Pfam" id="PF00324">
    <property type="entry name" value="AA_permease"/>
    <property type="match status" value="1"/>
</dbReference>
<evidence type="ECO:0000256" key="6">
    <source>
        <dbReference type="ARBA" id="ARBA00022989"/>
    </source>
</evidence>
<evidence type="ECO:0000259" key="10">
    <source>
        <dbReference type="Pfam" id="PF00324"/>
    </source>
</evidence>
<proteinExistence type="inferred from homology"/>
<dbReference type="STRING" id="683960.A0A1E3P0L2"/>
<reference evidence="11 12" key="1">
    <citation type="journal article" date="2016" name="Proc. Natl. Acad. Sci. U.S.A.">
        <title>Comparative genomics of biotechnologically important yeasts.</title>
        <authorList>
            <person name="Riley R."/>
            <person name="Haridas S."/>
            <person name="Wolfe K.H."/>
            <person name="Lopes M.R."/>
            <person name="Hittinger C.T."/>
            <person name="Goeker M."/>
            <person name="Salamov A.A."/>
            <person name="Wisecaver J.H."/>
            <person name="Long T.M."/>
            <person name="Calvey C.H."/>
            <person name="Aerts A.L."/>
            <person name="Barry K.W."/>
            <person name="Choi C."/>
            <person name="Clum A."/>
            <person name="Coughlan A.Y."/>
            <person name="Deshpande S."/>
            <person name="Douglass A.P."/>
            <person name="Hanson S.J."/>
            <person name="Klenk H.-P."/>
            <person name="LaButti K.M."/>
            <person name="Lapidus A."/>
            <person name="Lindquist E.A."/>
            <person name="Lipzen A.M."/>
            <person name="Meier-Kolthoff J.P."/>
            <person name="Ohm R.A."/>
            <person name="Otillar R.P."/>
            <person name="Pangilinan J.L."/>
            <person name="Peng Y."/>
            <person name="Rokas A."/>
            <person name="Rosa C.A."/>
            <person name="Scheuner C."/>
            <person name="Sibirny A.A."/>
            <person name="Slot J.C."/>
            <person name="Stielow J.B."/>
            <person name="Sun H."/>
            <person name="Kurtzman C.P."/>
            <person name="Blackwell M."/>
            <person name="Grigoriev I.V."/>
            <person name="Jeffries T.W."/>
        </authorList>
    </citation>
    <scope>NUCLEOTIDE SEQUENCE [LARGE SCALE GENOMIC DNA]</scope>
    <source>
        <strain evidence="12">ATCC 58044 / CBS 1984 / NCYC 433 / NRRL Y-366-8</strain>
    </source>
</reference>
<dbReference type="Gene3D" id="1.20.1740.10">
    <property type="entry name" value="Amino acid/polyamine transporter I"/>
    <property type="match status" value="1"/>
</dbReference>
<feature type="compositionally biased region" description="Polar residues" evidence="8">
    <location>
        <begin position="12"/>
        <end position="26"/>
    </location>
</feature>
<dbReference type="AlphaFoldDB" id="A0A1E3P0L2"/>
<evidence type="ECO:0000256" key="9">
    <source>
        <dbReference type="SAM" id="Phobius"/>
    </source>
</evidence>
<keyword evidence="4 9" id="KW-0812">Transmembrane</keyword>
<dbReference type="InterPro" id="IPR050524">
    <property type="entry name" value="APC_YAT"/>
</dbReference>
<evidence type="ECO:0000256" key="1">
    <source>
        <dbReference type="ARBA" id="ARBA00004141"/>
    </source>
</evidence>
<feature type="transmembrane region" description="Helical" evidence="9">
    <location>
        <begin position="171"/>
        <end position="192"/>
    </location>
</feature>
<keyword evidence="5" id="KW-0029">Amino-acid transport</keyword>
<keyword evidence="12" id="KW-1185">Reference proteome</keyword>
<dbReference type="PANTHER" id="PTHR43341:SF13">
    <property type="entry name" value="HISTIDINE PERMEASE"/>
    <property type="match status" value="1"/>
</dbReference>
<comment type="similarity">
    <text evidence="2">Belongs to the amino acid-polyamine-organocation (APC) superfamily. YAT (TC 2.A.3.10) family.</text>
</comment>
<feature type="transmembrane region" description="Helical" evidence="9">
    <location>
        <begin position="233"/>
        <end position="255"/>
    </location>
</feature>
<feature type="transmembrane region" description="Helical" evidence="9">
    <location>
        <begin position="374"/>
        <end position="396"/>
    </location>
</feature>
<dbReference type="InterPro" id="IPR004840">
    <property type="entry name" value="Amino_acid_permease_CS"/>
</dbReference>
<keyword evidence="6 9" id="KW-1133">Transmembrane helix</keyword>
<dbReference type="GO" id="GO:0015171">
    <property type="term" value="F:amino acid transmembrane transporter activity"/>
    <property type="evidence" value="ECO:0007669"/>
    <property type="project" value="TreeGrafter"/>
</dbReference>
<name>A0A1E3P0L2_WICAA</name>
<feature type="transmembrane region" description="Helical" evidence="9">
    <location>
        <begin position="417"/>
        <end position="436"/>
    </location>
</feature>
<comment type="subcellular location">
    <subcellularLocation>
        <location evidence="1">Membrane</location>
        <topology evidence="1">Multi-pass membrane protein</topology>
    </subcellularLocation>
</comment>
<dbReference type="InterPro" id="IPR004762">
    <property type="entry name" value="Amino_acid_permease_fungi"/>
</dbReference>
<feature type="transmembrane region" description="Helical" evidence="9">
    <location>
        <begin position="121"/>
        <end position="150"/>
    </location>
</feature>
<protein>
    <recommendedName>
        <fullName evidence="10">Amino acid permease/ SLC12A domain-containing protein</fullName>
    </recommendedName>
</protein>
<evidence type="ECO:0000256" key="8">
    <source>
        <dbReference type="SAM" id="MobiDB-lite"/>
    </source>
</evidence>
<dbReference type="Proteomes" id="UP000094112">
    <property type="component" value="Unassembled WGS sequence"/>
</dbReference>
<feature type="transmembrane region" description="Helical" evidence="9">
    <location>
        <begin position="442"/>
        <end position="468"/>
    </location>
</feature>
<evidence type="ECO:0000256" key="2">
    <source>
        <dbReference type="ARBA" id="ARBA00006983"/>
    </source>
</evidence>
<evidence type="ECO:0000256" key="3">
    <source>
        <dbReference type="ARBA" id="ARBA00022448"/>
    </source>
</evidence>
<dbReference type="InterPro" id="IPR004841">
    <property type="entry name" value="AA-permease/SLC12A_dom"/>
</dbReference>
<feature type="domain" description="Amino acid permease/ SLC12A" evidence="10">
    <location>
        <begin position="93"/>
        <end position="551"/>
    </location>
</feature>
<dbReference type="FunFam" id="1.20.1740.10:FF:000017">
    <property type="entry name" value="Amino acid permease"/>
    <property type="match status" value="1"/>
</dbReference>
<evidence type="ECO:0000313" key="11">
    <source>
        <dbReference type="EMBL" id="ODQ59016.1"/>
    </source>
</evidence>
<feature type="transmembrane region" description="Helical" evidence="9">
    <location>
        <begin position="489"/>
        <end position="510"/>
    </location>
</feature>
<keyword evidence="7 9" id="KW-0472">Membrane</keyword>
<feature type="transmembrane region" description="Helical" evidence="9">
    <location>
        <begin position="204"/>
        <end position="221"/>
    </location>
</feature>
<dbReference type="RefSeq" id="XP_019038223.1">
    <property type="nucleotide sequence ID" value="XM_019184912.1"/>
</dbReference>
<feature type="transmembrane region" description="Helical" evidence="9">
    <location>
        <begin position="275"/>
        <end position="296"/>
    </location>
</feature>
<dbReference type="EMBL" id="KV454211">
    <property type="protein sequence ID" value="ODQ59016.1"/>
    <property type="molecule type" value="Genomic_DNA"/>
</dbReference>
<dbReference type="PANTHER" id="PTHR43341">
    <property type="entry name" value="AMINO ACID PERMEASE"/>
    <property type="match status" value="1"/>
</dbReference>
<evidence type="ECO:0000256" key="7">
    <source>
        <dbReference type="ARBA" id="ARBA00023136"/>
    </source>
</evidence>
<feature type="transmembrane region" description="Helical" evidence="9">
    <location>
        <begin position="317"/>
        <end position="337"/>
    </location>
</feature>
<organism evidence="11 12">
    <name type="scientific">Wickerhamomyces anomalus (strain ATCC 58044 / CBS 1984 / NCYC 433 / NRRL Y-366-8)</name>
    <name type="common">Yeast</name>
    <name type="synonym">Hansenula anomala</name>
    <dbReference type="NCBI Taxonomy" id="683960"/>
    <lineage>
        <taxon>Eukaryota</taxon>
        <taxon>Fungi</taxon>
        <taxon>Dikarya</taxon>
        <taxon>Ascomycota</taxon>
        <taxon>Saccharomycotina</taxon>
        <taxon>Saccharomycetes</taxon>
        <taxon>Phaffomycetales</taxon>
        <taxon>Wickerhamomycetaceae</taxon>
        <taxon>Wickerhamomyces</taxon>
    </lineage>
</organism>
<gene>
    <name evidence="11" type="ORF">WICANDRAFT_79553</name>
</gene>
<dbReference type="OrthoDB" id="3900342at2759"/>